<dbReference type="GO" id="GO:0007264">
    <property type="term" value="P:small GTPase-mediated signal transduction"/>
    <property type="evidence" value="ECO:0007669"/>
    <property type="project" value="InterPro"/>
</dbReference>
<dbReference type="SUPFAM" id="SSF51905">
    <property type="entry name" value="FAD/NAD(P)-binding domain"/>
    <property type="match status" value="1"/>
</dbReference>
<accession>A0AAD6W296</accession>
<dbReference type="Pfam" id="PF00996">
    <property type="entry name" value="GDI"/>
    <property type="match status" value="2"/>
</dbReference>
<evidence type="ECO:0000256" key="4">
    <source>
        <dbReference type="SAM" id="MobiDB-lite"/>
    </source>
</evidence>
<organism evidence="6 7">
    <name type="scientific">Populus alba x Populus x berolinensis</name>
    <dbReference type="NCBI Taxonomy" id="444605"/>
    <lineage>
        <taxon>Eukaryota</taxon>
        <taxon>Viridiplantae</taxon>
        <taxon>Streptophyta</taxon>
        <taxon>Embryophyta</taxon>
        <taxon>Tracheophyta</taxon>
        <taxon>Spermatophyta</taxon>
        <taxon>Magnoliopsida</taxon>
        <taxon>eudicotyledons</taxon>
        <taxon>Gunneridae</taxon>
        <taxon>Pentapetalae</taxon>
        <taxon>rosids</taxon>
        <taxon>fabids</taxon>
        <taxon>Malpighiales</taxon>
        <taxon>Salicaceae</taxon>
        <taxon>Saliceae</taxon>
        <taxon>Populus</taxon>
    </lineage>
</organism>
<dbReference type="Proteomes" id="UP001164929">
    <property type="component" value="Chromosome 5"/>
</dbReference>
<dbReference type="InterPro" id="IPR033471">
    <property type="entry name" value="DIRP"/>
</dbReference>
<sequence>MAPPQPNQIQHYPIGGELEHLFTKTMTQYDMLGLVLVGDSKNFLKTLPKPMLDEIRIKGLEIEIYTPPRNKIWVAIYYDRAIKDFKLEKIAWAEVLVKSDLKVGDKIACWSLYHADLGPDGILALLIEKIDRSSMAPARKKSVNKRFLNEVSPEKEVKSSGKSKHQANGMRIGFKKKLSDKLGPQWKKAELERFYKAYRDNGKNWKKVAAEVRNRSVEMVEALYNMNRAYLSLPEGTASVVGLIAMMIDHYSVLEASDSERESNEMPGVLRKLQKHKRPKVLLSRPLHAVGKRTPRFPVSYLRKKDDGENYVSPKKKRRKSEINADDNDDEHAAVLALTEALQRVDSPQMSQTPCRRTENMKSSPVQSWDRMSESSPANLCDASINENWSESGIGRGGPDLACVRDASSLAEMEGIGTVEVHRKGKKFYGNKIRVEKIGNSQPDDGGEVCSGTEKEQKASTLKGKVEIEMSNAKIDETFHRSQRKRSKKLFSDDEPADLIGLQTLALVSAMEFESSSLLDDERTTETGDDKSSIPESASTSHHRDKTKFSRQKEKATSEVEGTTSRKSKLGRYPQSSAKSVSEANKRPQSISNDMLKRKREAVVAKVLDEEEHTSVVKGKRSAQISSPSKQLKSLKLPDGSFSGDQKTIGNDLATSTEQVPVASQVILPMRKTSRRKMDLKRAMIPKVNVLKNQISKYSISLQDGATHLKDKLSCILSSPMVRRWCTYEWFYSAVDYPWFSRMEFVEYLNHVGLGHIPRLTRVEWGVIRSSLGKPRRFSERFLHEEREKLQQYRESVRKHYMELRTGLREGLPTDLVRPLSVGQRVIAIHPKTRELHDGSVLTVDHDRCRVQFDRAELGVEFVKDIDCMPSNPLDNMPEALRRQKTSVLPKELLVNGKSNIGEFTAIEKLRNAQSPMNALMKQAQVEANHANLLAKATSTDIVIAQGACGQPSRVSQIQLKEYDIRALSELSCVLDKKASSVLLNLRQLNTYIGNNVPAWLKPPANSCFSGMLRPHDNSCVSQDSGSAVLEIVRGLRLKAHTMVDAAVQAISSMKEGEDAFARIGEALDSMDRSHLGSESRAQMIRSQEEANTGLCLQNQLIPSTPESQVNCNVSGPQSNDSEKIETAIPSELISSCVAALLMIQTCTERQYPPSDVAQIIDSAIIFLRSCSPFHDPLVEHILHGGLCMDCLPHNELHRLISIRRSSNLNDKACSSAVFLQSRPYNYGHRATMSEPPPYPQIEPTTFDLIAVGTGLAECIVAAAASASGKTVLHLDTNPFYGSHYSSLSVPELTSFLISNSTPSSPPSSTSTTTDSLDYSIVNLTTQPVYSDVEISCFYPELLEENLRKFNLDLCGPRVLFCADKSIDLMLKSGASNYVEFKSIDASFIGDGNGKLWNVPDSRAAIFKDKSLTLMEKNQLMRFFKLVQGHLVATVAAGSSGNDGNGNHEEEGKTKISDEDLERPFVEYLSKMRLPPKIRSIILYAIAMADYDQDGMGVCQNLLKTKDGIDRLALYQSSVGRFTNASGALIYPIYGQGELPQAFSRRSAVKGCIYDSGSYKGVRLASGQDIFSQKLVLDPSFTLASPSTSPLDLLHESFNFLSTRDVKGKVARGICITQKSLKPDTSNLLVVYPPQSLYPEQITSIRALQISGNLAVCPLGMFVLYLSALCDDAIQGKRLLNAAMNALLTFPDPVNSESSSTVQSETSEEKPTVIWSGLYMQEMSTSQFDSINFAPMPDGNLNYNDILDAALKLFQEMYPNEENFPETTPPENSEDDIGFTLET</sequence>
<protein>
    <submittedName>
        <fullName evidence="6">Protein ALWAYS EARLY 2-like isoform X2</fullName>
    </submittedName>
</protein>
<dbReference type="PANTHER" id="PTHR21689:SF5">
    <property type="entry name" value="PROTEIN ALWAYS EARLY 1-RELATED"/>
    <property type="match status" value="1"/>
</dbReference>
<dbReference type="SUPFAM" id="SSF46689">
    <property type="entry name" value="Homeodomain-like"/>
    <property type="match status" value="1"/>
</dbReference>
<dbReference type="SMART" id="SM01135">
    <property type="entry name" value="DIRP"/>
    <property type="match status" value="1"/>
</dbReference>
<gene>
    <name evidence="6" type="ORF">NC653_012767</name>
</gene>
<dbReference type="InterPro" id="IPR036188">
    <property type="entry name" value="FAD/NAD-bd_sf"/>
</dbReference>
<dbReference type="Gene3D" id="1.10.405.10">
    <property type="entry name" value="Guanine Nucleotide Dissociation Inhibitor, domain 1"/>
    <property type="match status" value="1"/>
</dbReference>
<reference evidence="6" key="1">
    <citation type="journal article" date="2023" name="Mol. Ecol. Resour.">
        <title>Chromosome-level genome assembly of a triploid poplar Populus alba 'Berolinensis'.</title>
        <authorList>
            <person name="Chen S."/>
            <person name="Yu Y."/>
            <person name="Wang X."/>
            <person name="Wang S."/>
            <person name="Zhang T."/>
            <person name="Zhou Y."/>
            <person name="He R."/>
            <person name="Meng N."/>
            <person name="Wang Y."/>
            <person name="Liu W."/>
            <person name="Liu Z."/>
            <person name="Liu J."/>
            <person name="Guo Q."/>
            <person name="Huang H."/>
            <person name="Sederoff R.R."/>
            <person name="Wang G."/>
            <person name="Qu G."/>
            <person name="Chen S."/>
        </authorList>
    </citation>
    <scope>NUCLEOTIDE SEQUENCE</scope>
    <source>
        <strain evidence="6">SC-2020</strain>
    </source>
</reference>
<feature type="region of interest" description="Disordered" evidence="4">
    <location>
        <begin position="345"/>
        <end position="377"/>
    </location>
</feature>
<evidence type="ECO:0000256" key="1">
    <source>
        <dbReference type="ARBA" id="ARBA00004123"/>
    </source>
</evidence>
<feature type="compositionally biased region" description="Basic and acidic residues" evidence="4">
    <location>
        <begin position="1446"/>
        <end position="1457"/>
    </location>
</feature>
<dbReference type="GO" id="GO:0003677">
    <property type="term" value="F:DNA binding"/>
    <property type="evidence" value="ECO:0007669"/>
    <property type="project" value="TreeGrafter"/>
</dbReference>
<dbReference type="CDD" id="cd00167">
    <property type="entry name" value="SANT"/>
    <property type="match status" value="1"/>
</dbReference>
<comment type="subcellular location">
    <subcellularLocation>
        <location evidence="1">Nucleus</location>
    </subcellularLocation>
</comment>
<feature type="region of interest" description="Disordered" evidence="4">
    <location>
        <begin position="1761"/>
        <end position="1783"/>
    </location>
</feature>
<evidence type="ECO:0000313" key="6">
    <source>
        <dbReference type="EMBL" id="KAJ6995986.1"/>
    </source>
</evidence>
<feature type="compositionally biased region" description="Polar residues" evidence="4">
    <location>
        <begin position="346"/>
        <end position="367"/>
    </location>
</feature>
<dbReference type="Pfam" id="PF06584">
    <property type="entry name" value="DIRP"/>
    <property type="match status" value="1"/>
</dbReference>
<proteinExistence type="inferred from homology"/>
<feature type="compositionally biased region" description="Basic and acidic residues" evidence="4">
    <location>
        <begin position="547"/>
        <end position="558"/>
    </location>
</feature>
<dbReference type="PROSITE" id="PS51293">
    <property type="entry name" value="SANT"/>
    <property type="match status" value="1"/>
</dbReference>
<dbReference type="InterPro" id="IPR017884">
    <property type="entry name" value="SANT_dom"/>
</dbReference>
<name>A0AAD6W296_9ROSI</name>
<dbReference type="FunFam" id="1.10.405.10:FF:000008">
    <property type="entry name" value="Rab proteins geranylgeranyltransferase component"/>
    <property type="match status" value="1"/>
</dbReference>
<dbReference type="Gene3D" id="3.50.50.60">
    <property type="entry name" value="FAD/NAD(P)-binding domain"/>
    <property type="match status" value="1"/>
</dbReference>
<dbReference type="PANTHER" id="PTHR21689">
    <property type="entry name" value="LIN-9"/>
    <property type="match status" value="1"/>
</dbReference>
<dbReference type="EMBL" id="JAQIZT010000005">
    <property type="protein sequence ID" value="KAJ6995986.1"/>
    <property type="molecule type" value="Genomic_DNA"/>
</dbReference>
<feature type="region of interest" description="Disordered" evidence="4">
    <location>
        <begin position="1438"/>
        <end position="1457"/>
    </location>
</feature>
<feature type="domain" description="SANT" evidence="5">
    <location>
        <begin position="181"/>
        <end position="218"/>
    </location>
</feature>
<dbReference type="InterPro" id="IPR018203">
    <property type="entry name" value="GDP_dissociation_inhibitor"/>
</dbReference>
<dbReference type="SUPFAM" id="SSF54373">
    <property type="entry name" value="FAD-linked reductases, C-terminal domain"/>
    <property type="match status" value="1"/>
</dbReference>
<dbReference type="InterPro" id="IPR009057">
    <property type="entry name" value="Homeodomain-like_sf"/>
</dbReference>
<dbReference type="GO" id="GO:0006351">
    <property type="term" value="P:DNA-templated transcription"/>
    <property type="evidence" value="ECO:0007669"/>
    <property type="project" value="InterPro"/>
</dbReference>
<dbReference type="InterPro" id="IPR001005">
    <property type="entry name" value="SANT/Myb"/>
</dbReference>
<evidence type="ECO:0000256" key="3">
    <source>
        <dbReference type="ARBA" id="ARBA00023242"/>
    </source>
</evidence>
<feature type="compositionally biased region" description="Low complexity" evidence="4">
    <location>
        <begin position="626"/>
        <end position="638"/>
    </location>
</feature>
<feature type="region of interest" description="Disordered" evidence="4">
    <location>
        <begin position="611"/>
        <end position="641"/>
    </location>
</feature>
<feature type="region of interest" description="Disordered" evidence="4">
    <location>
        <begin position="516"/>
        <end position="597"/>
    </location>
</feature>
<feature type="compositionally biased region" description="Polar residues" evidence="4">
    <location>
        <begin position="574"/>
        <end position="593"/>
    </location>
</feature>
<dbReference type="GO" id="GO:0005092">
    <property type="term" value="F:GDP-dissociation inhibitor activity"/>
    <property type="evidence" value="ECO:0007669"/>
    <property type="project" value="InterPro"/>
</dbReference>
<feature type="compositionally biased region" description="Low complexity" evidence="4">
    <location>
        <begin position="1761"/>
        <end position="1771"/>
    </location>
</feature>
<evidence type="ECO:0000313" key="7">
    <source>
        <dbReference type="Proteomes" id="UP001164929"/>
    </source>
</evidence>
<dbReference type="Gene3D" id="1.20.58.1880">
    <property type="match status" value="1"/>
</dbReference>
<evidence type="ECO:0000256" key="2">
    <source>
        <dbReference type="ARBA" id="ARBA00005593"/>
    </source>
</evidence>
<evidence type="ECO:0000259" key="5">
    <source>
        <dbReference type="PROSITE" id="PS51293"/>
    </source>
</evidence>
<feature type="compositionally biased region" description="Basic and acidic residues" evidence="4">
    <location>
        <begin position="520"/>
        <end position="533"/>
    </location>
</feature>
<dbReference type="SMART" id="SM00717">
    <property type="entry name" value="SANT"/>
    <property type="match status" value="1"/>
</dbReference>
<dbReference type="InterPro" id="IPR010561">
    <property type="entry name" value="LIN-9/ALY1"/>
</dbReference>
<dbReference type="GO" id="GO:0006357">
    <property type="term" value="P:regulation of transcription by RNA polymerase II"/>
    <property type="evidence" value="ECO:0007669"/>
    <property type="project" value="TreeGrafter"/>
</dbReference>
<comment type="caution">
    <text evidence="6">The sequence shown here is derived from an EMBL/GenBank/DDBJ whole genome shotgun (WGS) entry which is preliminary data.</text>
</comment>
<dbReference type="Gene3D" id="3.30.519.10">
    <property type="entry name" value="Guanine Nucleotide Dissociation Inhibitor, domain 2"/>
    <property type="match status" value="1"/>
</dbReference>
<dbReference type="Pfam" id="PF00249">
    <property type="entry name" value="Myb_DNA-binding"/>
    <property type="match status" value="1"/>
</dbReference>
<dbReference type="GO" id="GO:0005654">
    <property type="term" value="C:nucleoplasm"/>
    <property type="evidence" value="ECO:0007669"/>
    <property type="project" value="TreeGrafter"/>
</dbReference>
<keyword evidence="7" id="KW-1185">Reference proteome</keyword>
<feature type="region of interest" description="Disordered" evidence="4">
    <location>
        <begin position="305"/>
        <end position="330"/>
    </location>
</feature>
<keyword evidence="3" id="KW-0539">Nucleus</keyword>
<comment type="similarity">
    <text evidence="2">Belongs to the Rab GDI family.</text>
</comment>
<dbReference type="GO" id="GO:0017053">
    <property type="term" value="C:transcription repressor complex"/>
    <property type="evidence" value="ECO:0007669"/>
    <property type="project" value="InterPro"/>
</dbReference>
<dbReference type="GO" id="GO:0051726">
    <property type="term" value="P:regulation of cell cycle"/>
    <property type="evidence" value="ECO:0007669"/>
    <property type="project" value="TreeGrafter"/>
</dbReference>
<dbReference type="PRINTS" id="PR00891">
    <property type="entry name" value="RABGDIREP"/>
</dbReference>